<feature type="domain" description="KNOX2" evidence="4">
    <location>
        <begin position="100"/>
        <end position="151"/>
    </location>
</feature>
<evidence type="ECO:0000256" key="1">
    <source>
        <dbReference type="ARBA" id="ARBA00004123"/>
    </source>
</evidence>
<dbReference type="PANTHER" id="PTHR48268:SF2">
    <property type="entry name" value="PROTEIN KNATM"/>
    <property type="match status" value="1"/>
</dbReference>
<dbReference type="SMART" id="SM01255">
    <property type="entry name" value="KNOX1"/>
    <property type="match status" value="1"/>
</dbReference>
<dbReference type="GO" id="GO:0003677">
    <property type="term" value="F:DNA binding"/>
    <property type="evidence" value="ECO:0007669"/>
    <property type="project" value="InterPro"/>
</dbReference>
<dbReference type="InterPro" id="IPR005541">
    <property type="entry name" value="KNOX2"/>
</dbReference>
<dbReference type="InterPro" id="IPR005540">
    <property type="entry name" value="KNOX1"/>
</dbReference>
<comment type="subcellular location">
    <subcellularLocation>
        <location evidence="1">Nucleus</location>
    </subcellularLocation>
</comment>
<dbReference type="SMART" id="SM01256">
    <property type="entry name" value="KNOX2"/>
    <property type="match status" value="1"/>
</dbReference>
<dbReference type="InterPro" id="IPR053363">
    <property type="entry name" value="Leaf_patterning_domain"/>
</dbReference>
<dbReference type="GO" id="GO:0005634">
    <property type="term" value="C:nucleus"/>
    <property type="evidence" value="ECO:0007669"/>
    <property type="project" value="UniProtKB-SubCell"/>
</dbReference>
<proteinExistence type="predicted"/>
<dbReference type="AlphaFoldDB" id="A0A6N2AZA0"/>
<dbReference type="PANTHER" id="PTHR48268">
    <property type="entry name" value="HOMEOBOX PROTEIN KNOTTED-1-LIKE 6 ISOFORM X1"/>
    <property type="match status" value="1"/>
</dbReference>
<protein>
    <recommendedName>
        <fullName evidence="6">KNOX2 domain-containing protein</fullName>
    </recommendedName>
</protein>
<evidence type="ECO:0000259" key="3">
    <source>
        <dbReference type="SMART" id="SM01255"/>
    </source>
</evidence>
<evidence type="ECO:0000256" key="2">
    <source>
        <dbReference type="ARBA" id="ARBA00023242"/>
    </source>
</evidence>
<gene>
    <name evidence="5" type="ORF">EJD97_020477</name>
</gene>
<comment type="caution">
    <text evidence="5">The sequence shown here is derived from an EMBL/GenBank/DDBJ whole genome shotgun (WGS) entry which is preliminary data.</text>
</comment>
<organism evidence="5">
    <name type="scientific">Solanum chilense</name>
    <name type="common">Tomato</name>
    <name type="synonym">Lycopersicon chilense</name>
    <dbReference type="NCBI Taxonomy" id="4083"/>
    <lineage>
        <taxon>Eukaryota</taxon>
        <taxon>Viridiplantae</taxon>
        <taxon>Streptophyta</taxon>
        <taxon>Embryophyta</taxon>
        <taxon>Tracheophyta</taxon>
        <taxon>Spermatophyta</taxon>
        <taxon>Magnoliopsida</taxon>
        <taxon>eudicotyledons</taxon>
        <taxon>Gunneridae</taxon>
        <taxon>Pentapetalae</taxon>
        <taxon>asterids</taxon>
        <taxon>lamiids</taxon>
        <taxon>Solanales</taxon>
        <taxon>Solanaceae</taxon>
        <taxon>Solanoideae</taxon>
        <taxon>Solaneae</taxon>
        <taxon>Solanum</taxon>
        <taxon>Solanum subgen. Lycopersicon</taxon>
    </lineage>
</organism>
<dbReference type="Pfam" id="PF03790">
    <property type="entry name" value="KNOX1"/>
    <property type="match status" value="1"/>
</dbReference>
<name>A0A6N2AZA0_SOLCI</name>
<evidence type="ECO:0000313" key="5">
    <source>
        <dbReference type="EMBL" id="TMW87060.1"/>
    </source>
</evidence>
<evidence type="ECO:0000259" key="4">
    <source>
        <dbReference type="SMART" id="SM01256"/>
    </source>
</evidence>
<feature type="domain" description="KNOX1" evidence="3">
    <location>
        <begin position="35"/>
        <end position="79"/>
    </location>
</feature>
<accession>A0A6N2AZA0</accession>
<sequence>METKSTENCKDEEQKNHYYYSNSTSPGLLNSLADEEIKRKICCHSLYGLLVQTHLDCLKVCLGITEIDKIDQKTEEKSAKCNKVISHKMDHQTELNNKFSSLTMDQPAELDNFMEAYCVALNNLKEAMEEPHLESIKFINHMYSQLSELMELPTSTSTPSNFDGMKAHGNK</sequence>
<keyword evidence="2" id="KW-0539">Nucleus</keyword>
<dbReference type="EMBL" id="RXGB01005969">
    <property type="protein sequence ID" value="TMW87060.1"/>
    <property type="molecule type" value="Genomic_DNA"/>
</dbReference>
<reference evidence="5" key="1">
    <citation type="submission" date="2019-05" db="EMBL/GenBank/DDBJ databases">
        <title>The de novo reference genome and transcriptome assemblies of the wild tomato species Solanum chilense.</title>
        <authorList>
            <person name="Stam R."/>
            <person name="Nosenko T."/>
            <person name="Hoerger A.C."/>
            <person name="Stephan W."/>
            <person name="Seidel M.A."/>
            <person name="Kuhn J.M.M."/>
            <person name="Haberer G."/>
            <person name="Tellier A."/>
        </authorList>
    </citation>
    <scope>NUCLEOTIDE SEQUENCE</scope>
    <source>
        <tissue evidence="5">Mature leaves</tissue>
    </source>
</reference>
<dbReference type="Pfam" id="PF03791">
    <property type="entry name" value="KNOX2"/>
    <property type="match status" value="1"/>
</dbReference>
<evidence type="ECO:0008006" key="6">
    <source>
        <dbReference type="Google" id="ProtNLM"/>
    </source>
</evidence>